<dbReference type="InterPro" id="IPR000182">
    <property type="entry name" value="GNAT_dom"/>
</dbReference>
<dbReference type="InterPro" id="IPR016181">
    <property type="entry name" value="Acyl_CoA_acyltransferase"/>
</dbReference>
<organism evidence="2">
    <name type="scientific">uncultured organism</name>
    <dbReference type="NCBI Taxonomy" id="155900"/>
    <lineage>
        <taxon>unclassified sequences</taxon>
        <taxon>environmental samples</taxon>
    </lineage>
</organism>
<dbReference type="GO" id="GO:0016747">
    <property type="term" value="F:acyltransferase activity, transferring groups other than amino-acyl groups"/>
    <property type="evidence" value="ECO:0007669"/>
    <property type="project" value="InterPro"/>
</dbReference>
<feature type="domain" description="N-acetyltransferase" evidence="1">
    <location>
        <begin position="1"/>
        <end position="74"/>
    </location>
</feature>
<evidence type="ECO:0000259" key="1">
    <source>
        <dbReference type="PROSITE" id="PS51186"/>
    </source>
</evidence>
<proteinExistence type="predicted"/>
<dbReference type="AlphaFoldDB" id="C8C0N4"/>
<dbReference type="PANTHER" id="PTHR43451">
    <property type="entry name" value="ACETYLTRANSFERASE (GNAT) FAMILY PROTEIN"/>
    <property type="match status" value="1"/>
</dbReference>
<name>C8C0N4_9ZZZZ</name>
<accession>C8C0N4</accession>
<protein>
    <submittedName>
        <fullName evidence="2">Putative acetyltransferase</fullName>
    </submittedName>
</protein>
<dbReference type="InterPro" id="IPR052564">
    <property type="entry name" value="N-acetyltrans/Recomb-assoc"/>
</dbReference>
<reference evidence="2" key="1">
    <citation type="journal article" date="2009" name="Science">
        <title>Functional characterization of the antibiotic resistance reservoir in the human microflora.</title>
        <authorList>
            <person name="Sommer M.O."/>
            <person name="Dantas G."/>
            <person name="Church G.M."/>
        </authorList>
    </citation>
    <scope>NUCLEOTIDE SEQUENCE</scope>
</reference>
<sequence length="74" mass="8686">MFVHRDFQGKGIASLLLKEIERYAMESEIVRITSEVSVTARPFFEKWGYTVEVEQKRKANQLCLTNYWMAKGLI</sequence>
<dbReference type="CDD" id="cd04301">
    <property type="entry name" value="NAT_SF"/>
    <property type="match status" value="1"/>
</dbReference>
<evidence type="ECO:0000313" key="2">
    <source>
        <dbReference type="EMBL" id="ACT97466.1"/>
    </source>
</evidence>
<dbReference type="Pfam" id="PF13673">
    <property type="entry name" value="Acetyltransf_10"/>
    <property type="match status" value="1"/>
</dbReference>
<keyword evidence="2" id="KW-0808">Transferase</keyword>
<dbReference type="PROSITE" id="PS51186">
    <property type="entry name" value="GNAT"/>
    <property type="match status" value="1"/>
</dbReference>
<dbReference type="EMBL" id="GQ343045">
    <property type="protein sequence ID" value="ACT97466.1"/>
    <property type="molecule type" value="Genomic_DNA"/>
</dbReference>
<reference evidence="2" key="2">
    <citation type="submission" date="2009-07" db="EMBL/GenBank/DDBJ databases">
        <authorList>
            <person name="Sommer M.O.A."/>
            <person name="Dantas G."/>
            <person name="Church G."/>
        </authorList>
    </citation>
    <scope>NUCLEOTIDE SEQUENCE</scope>
</reference>
<dbReference type="Gene3D" id="3.40.630.30">
    <property type="match status" value="1"/>
</dbReference>
<dbReference type="PANTHER" id="PTHR43451:SF1">
    <property type="entry name" value="ACETYLTRANSFERASE"/>
    <property type="match status" value="1"/>
</dbReference>
<dbReference type="SUPFAM" id="SSF55729">
    <property type="entry name" value="Acyl-CoA N-acyltransferases (Nat)"/>
    <property type="match status" value="1"/>
</dbReference>